<dbReference type="Proteomes" id="UP000186104">
    <property type="component" value="Chromosome"/>
</dbReference>
<dbReference type="STRING" id="499555.BJL86_3181"/>
<dbReference type="InterPro" id="IPR023210">
    <property type="entry name" value="NADP_OxRdtase_dom"/>
</dbReference>
<dbReference type="InterPro" id="IPR020471">
    <property type="entry name" value="AKR"/>
</dbReference>
<reference evidence="3 4" key="1">
    <citation type="submission" date="2016-06" db="EMBL/GenBank/DDBJ databases">
        <title>Complete genome sequence of a saline-alkali tolerant type strain Dietzia timorensis ID05-A0528T.</title>
        <authorList>
            <person name="Wu X."/>
        </authorList>
    </citation>
    <scope>NUCLEOTIDE SEQUENCE [LARGE SCALE GENOMIC DNA]</scope>
    <source>
        <strain evidence="3 4">ID05-A0528</strain>
    </source>
</reference>
<dbReference type="PRINTS" id="PR00069">
    <property type="entry name" value="ALDKETRDTASE"/>
</dbReference>
<evidence type="ECO:0000313" key="4">
    <source>
        <dbReference type="Proteomes" id="UP000186104"/>
    </source>
</evidence>
<evidence type="ECO:0000256" key="1">
    <source>
        <dbReference type="ARBA" id="ARBA00023002"/>
    </source>
</evidence>
<sequence>MNANPMPNKIRLSSNAEFKVSPIGFGGMALSHVYGGGLSDHDARATLDEAIDAGITFIDTADVYGEPRPGTEGPAGTNEEMLAPLLAKRRTDVQLASKFGITGVPLSADEGAKPGKSGVDGRPEYVRSAAEASLRRLGVDTIDLYYLHRPDPNVPIEETVGAMAKLVEAGKVRHLGLSEVTSDELRRAHATSPITAVQSEWSLWSRDVEDHVVPACAELGVGFVPYSPLGRGFLTGTLTKEQVASDFRSQTARMGEGWDANQKALTALADVAAETGASHAQVALAWLRAKGEQYGLSVVPIPGSRKSSRMIENLGCVDVHLTATQIEALDGIAAAVSGGRNIVPNPEWISGGRE</sequence>
<name>A0A173LRP6_9ACTN</name>
<dbReference type="KEGG" id="dtm:BJL86_3181"/>
<dbReference type="PANTHER" id="PTHR43625">
    <property type="entry name" value="AFLATOXIN B1 ALDEHYDE REDUCTASE"/>
    <property type="match status" value="1"/>
</dbReference>
<organism evidence="3 4">
    <name type="scientific">Dietzia timorensis</name>
    <dbReference type="NCBI Taxonomy" id="499555"/>
    <lineage>
        <taxon>Bacteria</taxon>
        <taxon>Bacillati</taxon>
        <taxon>Actinomycetota</taxon>
        <taxon>Actinomycetes</taxon>
        <taxon>Mycobacteriales</taxon>
        <taxon>Dietziaceae</taxon>
        <taxon>Dietzia</taxon>
    </lineage>
</organism>
<dbReference type="Gene3D" id="3.20.20.100">
    <property type="entry name" value="NADP-dependent oxidoreductase domain"/>
    <property type="match status" value="1"/>
</dbReference>
<keyword evidence="1" id="KW-0560">Oxidoreductase</keyword>
<dbReference type="PANTHER" id="PTHR43625:SF77">
    <property type="entry name" value="ALDO-KETO REDUCTASE"/>
    <property type="match status" value="1"/>
</dbReference>
<dbReference type="Pfam" id="PF00248">
    <property type="entry name" value="Aldo_ket_red"/>
    <property type="match status" value="1"/>
</dbReference>
<dbReference type="AlphaFoldDB" id="A0A173LRP6"/>
<dbReference type="GO" id="GO:0005737">
    <property type="term" value="C:cytoplasm"/>
    <property type="evidence" value="ECO:0007669"/>
    <property type="project" value="TreeGrafter"/>
</dbReference>
<dbReference type="InterPro" id="IPR036812">
    <property type="entry name" value="NAD(P)_OxRdtase_dom_sf"/>
</dbReference>
<dbReference type="InterPro" id="IPR050791">
    <property type="entry name" value="Aldo-Keto_reductase"/>
</dbReference>
<gene>
    <name evidence="3" type="ORF">BJL86_3181</name>
</gene>
<evidence type="ECO:0000259" key="2">
    <source>
        <dbReference type="Pfam" id="PF00248"/>
    </source>
</evidence>
<proteinExistence type="predicted"/>
<accession>A0A173LRP6</accession>
<dbReference type="EMBL" id="CP015961">
    <property type="protein sequence ID" value="ANI93940.1"/>
    <property type="molecule type" value="Genomic_DNA"/>
</dbReference>
<protein>
    <submittedName>
        <fullName evidence="3">Putative aldo-keto reductase 1</fullName>
    </submittedName>
</protein>
<feature type="domain" description="NADP-dependent oxidoreductase" evidence="2">
    <location>
        <begin position="22"/>
        <end position="333"/>
    </location>
</feature>
<evidence type="ECO:0000313" key="3">
    <source>
        <dbReference type="EMBL" id="ANI93940.1"/>
    </source>
</evidence>
<dbReference type="SUPFAM" id="SSF51430">
    <property type="entry name" value="NAD(P)-linked oxidoreductase"/>
    <property type="match status" value="1"/>
</dbReference>
<dbReference type="GO" id="GO:0016491">
    <property type="term" value="F:oxidoreductase activity"/>
    <property type="evidence" value="ECO:0007669"/>
    <property type="project" value="UniProtKB-KW"/>
</dbReference>
<keyword evidence="4" id="KW-1185">Reference proteome</keyword>